<dbReference type="InterPro" id="IPR003593">
    <property type="entry name" value="AAA+_ATPase"/>
</dbReference>
<dbReference type="HOGENOM" id="CLU_000604_1_22_11"/>
<dbReference type="InterPro" id="IPR027417">
    <property type="entry name" value="P-loop_NTPase"/>
</dbReference>
<dbReference type="SUPFAM" id="SSF52540">
    <property type="entry name" value="P-loop containing nucleoside triphosphate hydrolases"/>
    <property type="match status" value="1"/>
</dbReference>
<evidence type="ECO:0000256" key="1">
    <source>
        <dbReference type="ARBA" id="ARBA00022741"/>
    </source>
</evidence>
<dbReference type="GO" id="GO:0005886">
    <property type="term" value="C:plasma membrane"/>
    <property type="evidence" value="ECO:0007669"/>
    <property type="project" value="TreeGrafter"/>
</dbReference>
<name>D1BY54_XYLCX</name>
<sequence>MTLVVADVEIAFGAVTLFAGLSFRVDRGESVAVVGPSGSGKSSLLACISGLLTPAAGQILVNGVDVTACDDDDRARLRSEVLAQVFQEPHLLDELDVLGNIEVPLRFNGVPADEARSRAQRALDDVGVAHLTQRAPERLSGGEAQRVAVARALARGRGVVLADEPTASLDRATAGAVADVLLGAAARSDVALLVSTHDMSVAGRCDRVVDLTRFQATA</sequence>
<dbReference type="InterPro" id="IPR003439">
    <property type="entry name" value="ABC_transporter-like_ATP-bd"/>
</dbReference>
<reference evidence="4 5" key="2">
    <citation type="journal article" date="2010" name="Stand. Genomic Sci.">
        <title>Complete genome sequence of Xylanimonas cellulosilytica type strain (XIL07).</title>
        <authorList>
            <person name="Foster B."/>
            <person name="Pukall R."/>
            <person name="Abt B."/>
            <person name="Nolan M."/>
            <person name="Glavina Del Rio T."/>
            <person name="Chen F."/>
            <person name="Lucas S."/>
            <person name="Tice H."/>
            <person name="Pitluck S."/>
            <person name="Cheng J.-F."/>
            <person name="Chertkov O."/>
            <person name="Brettin T."/>
            <person name="Han C."/>
            <person name="Detter J.C."/>
            <person name="Bruce D."/>
            <person name="Goodwin L."/>
            <person name="Ivanova N."/>
            <person name="Mavromatis K."/>
            <person name="Pati A."/>
            <person name="Mikhailova N."/>
            <person name="Chen A."/>
            <person name="Palaniappan K."/>
            <person name="Land M."/>
            <person name="Hauser L."/>
            <person name="Chang Y.-J."/>
            <person name="Jeffries C.D."/>
            <person name="Chain P."/>
            <person name="Rohde M."/>
            <person name="Goeker M."/>
            <person name="Bristow J."/>
            <person name="Eisen J.A."/>
            <person name="Markowitz V."/>
            <person name="Hugenholtz P."/>
            <person name="Kyrpides N.C."/>
            <person name="Klenk H.-P."/>
            <person name="Lapidus A."/>
        </authorList>
    </citation>
    <scope>NUCLEOTIDE SEQUENCE [LARGE SCALE GENOMIC DNA]</scope>
    <source>
        <strain evidence="5">DSM 15894 / CECT 5975 / LMG 20990 / XIL07</strain>
    </source>
</reference>
<dbReference type="PANTHER" id="PTHR24220">
    <property type="entry name" value="IMPORT ATP-BINDING PROTEIN"/>
    <property type="match status" value="1"/>
</dbReference>
<dbReference type="AlphaFoldDB" id="D1BY54"/>
<dbReference type="InterPro" id="IPR017871">
    <property type="entry name" value="ABC_transporter-like_CS"/>
</dbReference>
<dbReference type="KEGG" id="xce:Xcel_0865"/>
<dbReference type="EMBL" id="CP001821">
    <property type="protein sequence ID" value="ACZ29897.1"/>
    <property type="molecule type" value="Genomic_DNA"/>
</dbReference>
<dbReference type="GO" id="GO:0005524">
    <property type="term" value="F:ATP binding"/>
    <property type="evidence" value="ECO:0007669"/>
    <property type="project" value="UniProtKB-KW"/>
</dbReference>
<dbReference type="PROSITE" id="PS50893">
    <property type="entry name" value="ABC_TRANSPORTER_2"/>
    <property type="match status" value="1"/>
</dbReference>
<dbReference type="eggNOG" id="COG1136">
    <property type="taxonomic scope" value="Bacteria"/>
</dbReference>
<dbReference type="Proteomes" id="UP000002255">
    <property type="component" value="Chromosome"/>
</dbReference>
<dbReference type="PANTHER" id="PTHR24220:SF685">
    <property type="entry name" value="ABC TRANSPORTER RELATED"/>
    <property type="match status" value="1"/>
</dbReference>
<dbReference type="OrthoDB" id="4425833at2"/>
<dbReference type="STRING" id="446471.Xcel_0865"/>
<reference evidence="5" key="1">
    <citation type="submission" date="2009-11" db="EMBL/GenBank/DDBJ databases">
        <title>The complete chromosome of Xylanimonas cellulosilytica DSM 15894.</title>
        <authorList>
            <consortium name="US DOE Joint Genome Institute (JGI-PGF)"/>
            <person name="Lucas S."/>
            <person name="Copeland A."/>
            <person name="Lapidus A."/>
            <person name="Glavina del Rio T."/>
            <person name="Dalin E."/>
            <person name="Tice H."/>
            <person name="Bruce D."/>
            <person name="Goodwin L."/>
            <person name="Pitluck S."/>
            <person name="Kyrpides N."/>
            <person name="Mavromatis K."/>
            <person name="Ivanova N."/>
            <person name="Mikhailova N."/>
            <person name="Foster B."/>
            <person name="Clum A."/>
            <person name="Brettin T."/>
            <person name="Detter J.C."/>
            <person name="Han C."/>
            <person name="Larimer F."/>
            <person name="Land M."/>
            <person name="Hauser L."/>
            <person name="Markowitz V."/>
            <person name="Cheng J.F."/>
            <person name="Hugenholtz P."/>
            <person name="Woyke T."/>
            <person name="Wu D."/>
            <person name="Gehrich-Schroeter G."/>
            <person name="Schneider S."/>
            <person name="Pukall S.R."/>
            <person name="Klenk H.P."/>
            <person name="Eisen J.A."/>
        </authorList>
    </citation>
    <scope>NUCLEOTIDE SEQUENCE [LARGE SCALE GENOMIC DNA]</scope>
    <source>
        <strain evidence="5">DSM 15894 / CECT 5975 / LMG 20990 / XIL07</strain>
    </source>
</reference>
<dbReference type="Gene3D" id="3.40.50.300">
    <property type="entry name" value="P-loop containing nucleotide triphosphate hydrolases"/>
    <property type="match status" value="1"/>
</dbReference>
<evidence type="ECO:0000256" key="2">
    <source>
        <dbReference type="ARBA" id="ARBA00022840"/>
    </source>
</evidence>
<protein>
    <submittedName>
        <fullName evidence="4">ABC transporter related protein</fullName>
    </submittedName>
</protein>
<evidence type="ECO:0000313" key="5">
    <source>
        <dbReference type="Proteomes" id="UP000002255"/>
    </source>
</evidence>
<dbReference type="PROSITE" id="PS00211">
    <property type="entry name" value="ABC_TRANSPORTER_1"/>
    <property type="match status" value="1"/>
</dbReference>
<proteinExistence type="predicted"/>
<dbReference type="Pfam" id="PF00005">
    <property type="entry name" value="ABC_tran"/>
    <property type="match status" value="1"/>
</dbReference>
<dbReference type="GO" id="GO:0016887">
    <property type="term" value="F:ATP hydrolysis activity"/>
    <property type="evidence" value="ECO:0007669"/>
    <property type="project" value="InterPro"/>
</dbReference>
<feature type="domain" description="ABC transporter" evidence="3">
    <location>
        <begin position="3"/>
        <end position="218"/>
    </location>
</feature>
<keyword evidence="2" id="KW-0067">ATP-binding</keyword>
<accession>D1BY54</accession>
<evidence type="ECO:0000313" key="4">
    <source>
        <dbReference type="EMBL" id="ACZ29897.1"/>
    </source>
</evidence>
<dbReference type="RefSeq" id="WP_012877639.1">
    <property type="nucleotide sequence ID" value="NC_013530.1"/>
</dbReference>
<gene>
    <name evidence="4" type="ordered locus">Xcel_0865</name>
</gene>
<dbReference type="InterPro" id="IPR015854">
    <property type="entry name" value="ABC_transpr_LolD-like"/>
</dbReference>
<dbReference type="GO" id="GO:0022857">
    <property type="term" value="F:transmembrane transporter activity"/>
    <property type="evidence" value="ECO:0007669"/>
    <property type="project" value="TreeGrafter"/>
</dbReference>
<dbReference type="SMART" id="SM00382">
    <property type="entry name" value="AAA"/>
    <property type="match status" value="1"/>
</dbReference>
<keyword evidence="1" id="KW-0547">Nucleotide-binding</keyword>
<evidence type="ECO:0000259" key="3">
    <source>
        <dbReference type="PROSITE" id="PS50893"/>
    </source>
</evidence>
<organism evidence="4 5">
    <name type="scientific">Xylanimonas cellulosilytica (strain DSM 15894 / JCM 12276 / CECT 5975 / KCTC 9989 / LMG 20990 / NBRC 107835 / XIL07)</name>
    <dbReference type="NCBI Taxonomy" id="446471"/>
    <lineage>
        <taxon>Bacteria</taxon>
        <taxon>Bacillati</taxon>
        <taxon>Actinomycetota</taxon>
        <taxon>Actinomycetes</taxon>
        <taxon>Micrococcales</taxon>
        <taxon>Promicromonosporaceae</taxon>
        <taxon>Xylanimonas</taxon>
    </lineage>
</organism>
<keyword evidence="5" id="KW-1185">Reference proteome</keyword>